<dbReference type="AlphaFoldDB" id="A0AAD9I0U7"/>
<dbReference type="PANTHER" id="PTHR23355:SF65">
    <property type="entry name" value="EXORIBONUCLEASE CYT-4, PUTATIVE (AFU_ORTHOLOGUE AFUA_7G01550)-RELATED"/>
    <property type="match status" value="1"/>
</dbReference>
<dbReference type="Pfam" id="PF23214">
    <property type="entry name" value="SH3_CYT4"/>
    <property type="match status" value="1"/>
</dbReference>
<gene>
    <name evidence="3" type="ORF">P8C59_003621</name>
</gene>
<dbReference type="SMART" id="SM00955">
    <property type="entry name" value="RNB"/>
    <property type="match status" value="1"/>
</dbReference>
<dbReference type="Proteomes" id="UP001217918">
    <property type="component" value="Unassembled WGS sequence"/>
</dbReference>
<dbReference type="Pfam" id="PF00773">
    <property type="entry name" value="RNB"/>
    <property type="match status" value="1"/>
</dbReference>
<sequence length="1075" mass="120006">MLRPGRPARPAFVCWRCLSQKGLRSKPSGTVQSGRGLATVHHAAQSNVRPPPNQRPGPHSSDLLRVWRPSRADKIKEKLRAWEAENPSLPVHLLEDAGRPGVPTNALQTMHGEVVQLDMDSDIRDSQVLFDEGDILGMRHEAVGIKQGDLIEVTSDTWKMQLLALCLGNFNGCDHFYTDTGKWFVSQGVRTNFVVRQFVRNPNELQPIIDALPSISGSITTLNQLQNLRDVGPSRNVCAHLLKKMRAFQSAARAIHQKTVTKLRDAIQRIGPEDKIMALDQIADILLPPGTKKKGAFPPEALYAVHTSLSLDDVSFRPLLSHGLTPKAYLYEISSRSDVETIQRVEEMVRALYGDVASKRRVVHDQYLSGSELGQFILRARKAIDRNRLSRDWTPHGMLGLSTNPTSAASQGWTTSDRRILHFFHLWAAVDRFKRSSRLHWIGAAILRLLDKYGQETLLNNTTGWTFLQEIGWLKPWDIQSRYQLRLPGVEVTRDGVSVPLVETGDEKLLGPDEFAKSRKRFSGIFCIDSERTADIDDGISLETTDKPDEFWIHVHVADPTSRVSHESWLAKTAELMPFTIYLAGFYQRMLSGDAVRESFSLGEDRPALTFSGKVNNNGDLLDYTIQKTQLADVVYMTPEEANKVCGSEDMPVDLPNSIFSVGKPPLSEKKATRRMTTAVQLSRKQKETLQALGKLTKAIEAKRLRKGAMPVYFPRAQAEVSLDETTVAESPEGFFACSGDPYIKISYGSTQCTVVSSNMVLAGEIAARWCEARSIPIPYRVLPEAAENEKILNRFTSEVFYPQLKAGLRPSDEQYRRLRYLVGAVNLSTTPGAFYTMGVDMYTKATSPLRRFGDLIVHWQISAALLREQRRQQKMEPSAQTDKDQESSAATTTKAPDTAPDTGPDPHDRWLPFSRERLEKEVLPALRVREGHARLLDNMWGPSEWILQALVRAWKLGDDGSAPLPRTFRFTVSQIIPHCHIYGLLDWFDRPAILQGEDLGEAALLANVRHGDVFEVELKDVNVYGKMVQVKAVAKVEKEEEEEGAAAGAAVAADGGACNAAWLRSSQGGQGRLN</sequence>
<dbReference type="SUPFAM" id="SSF50249">
    <property type="entry name" value="Nucleic acid-binding proteins"/>
    <property type="match status" value="1"/>
</dbReference>
<evidence type="ECO:0000256" key="1">
    <source>
        <dbReference type="SAM" id="MobiDB-lite"/>
    </source>
</evidence>
<feature type="region of interest" description="Disordered" evidence="1">
    <location>
        <begin position="43"/>
        <end position="63"/>
    </location>
</feature>
<dbReference type="GO" id="GO:0000932">
    <property type="term" value="C:P-body"/>
    <property type="evidence" value="ECO:0007669"/>
    <property type="project" value="TreeGrafter"/>
</dbReference>
<dbReference type="Pfam" id="PF23216">
    <property type="entry name" value="WHD_CYT4"/>
    <property type="match status" value="1"/>
</dbReference>
<dbReference type="InterPro" id="IPR050180">
    <property type="entry name" value="RNR_Ribonuclease"/>
</dbReference>
<keyword evidence="4" id="KW-1185">Reference proteome</keyword>
<comment type="caution">
    <text evidence="3">The sequence shown here is derived from an EMBL/GenBank/DDBJ whole genome shotgun (WGS) entry which is preliminary data.</text>
</comment>
<dbReference type="EMBL" id="JAQQPM010000002">
    <property type="protein sequence ID" value="KAK2069011.1"/>
    <property type="molecule type" value="Genomic_DNA"/>
</dbReference>
<dbReference type="InterPro" id="IPR057912">
    <property type="entry name" value="OB_CYT4_C"/>
</dbReference>
<proteinExistence type="predicted"/>
<feature type="region of interest" description="Disordered" evidence="1">
    <location>
        <begin position="871"/>
        <end position="912"/>
    </location>
</feature>
<dbReference type="InterPro" id="IPR056625">
    <property type="entry name" value="SH3_CYT4"/>
</dbReference>
<dbReference type="GO" id="GO:0000175">
    <property type="term" value="F:3'-5'-RNA exonuclease activity"/>
    <property type="evidence" value="ECO:0007669"/>
    <property type="project" value="TreeGrafter"/>
</dbReference>
<accession>A0AAD9I0U7</accession>
<protein>
    <recommendedName>
        <fullName evidence="2">RNB domain-containing protein</fullName>
    </recommendedName>
</protein>
<evidence type="ECO:0000313" key="3">
    <source>
        <dbReference type="EMBL" id="KAK2069011.1"/>
    </source>
</evidence>
<dbReference type="InterPro" id="IPR056624">
    <property type="entry name" value="WH_CYT4"/>
</dbReference>
<feature type="domain" description="RNB" evidence="2">
    <location>
        <begin position="519"/>
        <end position="868"/>
    </location>
</feature>
<evidence type="ECO:0000259" key="2">
    <source>
        <dbReference type="SMART" id="SM00955"/>
    </source>
</evidence>
<feature type="compositionally biased region" description="Low complexity" evidence="1">
    <location>
        <begin position="890"/>
        <end position="903"/>
    </location>
</feature>
<organism evidence="3 4">
    <name type="scientific">Phyllachora maydis</name>
    <dbReference type="NCBI Taxonomy" id="1825666"/>
    <lineage>
        <taxon>Eukaryota</taxon>
        <taxon>Fungi</taxon>
        <taxon>Dikarya</taxon>
        <taxon>Ascomycota</taxon>
        <taxon>Pezizomycotina</taxon>
        <taxon>Sordariomycetes</taxon>
        <taxon>Sordariomycetidae</taxon>
        <taxon>Phyllachorales</taxon>
        <taxon>Phyllachoraceae</taxon>
        <taxon>Phyllachora</taxon>
    </lineage>
</organism>
<evidence type="ECO:0000313" key="4">
    <source>
        <dbReference type="Proteomes" id="UP001217918"/>
    </source>
</evidence>
<reference evidence="3" key="1">
    <citation type="journal article" date="2023" name="Mol. Plant Microbe Interact.">
        <title>Elucidating the Obligate Nature and Biological Capacity of an Invasive Fungal Corn Pathogen.</title>
        <authorList>
            <person name="MacCready J.S."/>
            <person name="Roggenkamp E.M."/>
            <person name="Gdanetz K."/>
            <person name="Chilvers M.I."/>
        </authorList>
    </citation>
    <scope>NUCLEOTIDE SEQUENCE</scope>
    <source>
        <strain evidence="3">PM02</strain>
    </source>
</reference>
<dbReference type="PANTHER" id="PTHR23355">
    <property type="entry name" value="RIBONUCLEASE"/>
    <property type="match status" value="1"/>
</dbReference>
<dbReference type="Pfam" id="PF25522">
    <property type="entry name" value="OB_cyt-4"/>
    <property type="match status" value="1"/>
</dbReference>
<dbReference type="InterPro" id="IPR012340">
    <property type="entry name" value="NA-bd_OB-fold"/>
</dbReference>
<dbReference type="GO" id="GO:0003723">
    <property type="term" value="F:RNA binding"/>
    <property type="evidence" value="ECO:0007669"/>
    <property type="project" value="InterPro"/>
</dbReference>
<dbReference type="GO" id="GO:0006402">
    <property type="term" value="P:mRNA catabolic process"/>
    <property type="evidence" value="ECO:0007669"/>
    <property type="project" value="TreeGrafter"/>
</dbReference>
<dbReference type="InterPro" id="IPR001900">
    <property type="entry name" value="RNase_II/R"/>
</dbReference>
<name>A0AAD9I0U7_9PEZI</name>